<proteinExistence type="predicted"/>
<evidence type="ECO:0000256" key="1">
    <source>
        <dbReference type="PROSITE-ProRule" id="PRU00023"/>
    </source>
</evidence>
<dbReference type="Proteomes" id="UP000095280">
    <property type="component" value="Unplaced"/>
</dbReference>
<evidence type="ECO:0000259" key="4">
    <source>
        <dbReference type="PROSITE" id="PS50105"/>
    </source>
</evidence>
<accession>A0A1I8I6P6</accession>
<keyword evidence="5" id="KW-1185">Reference proteome</keyword>
<dbReference type="InterPro" id="IPR001660">
    <property type="entry name" value="SAM"/>
</dbReference>
<dbReference type="InterPro" id="IPR036770">
    <property type="entry name" value="Ankyrin_rpt-contain_sf"/>
</dbReference>
<dbReference type="PROSITE" id="PS50088">
    <property type="entry name" value="ANK_REPEAT"/>
    <property type="match status" value="3"/>
</dbReference>
<feature type="repeat" description="ANK" evidence="1">
    <location>
        <begin position="127"/>
        <end position="159"/>
    </location>
</feature>
<dbReference type="InterPro" id="IPR013761">
    <property type="entry name" value="SAM/pointed_sf"/>
</dbReference>
<feature type="compositionally biased region" description="Acidic residues" evidence="2">
    <location>
        <begin position="12"/>
        <end position="35"/>
    </location>
</feature>
<feature type="region of interest" description="Disordered" evidence="2">
    <location>
        <begin position="1"/>
        <end position="48"/>
    </location>
</feature>
<dbReference type="WBParaSite" id="maker-uti_cns_0010329-snap-gene-0.3-mRNA-1">
    <property type="protein sequence ID" value="maker-uti_cns_0010329-snap-gene-0.3-mRNA-1"/>
    <property type="gene ID" value="maker-uti_cns_0010329-snap-gene-0.3"/>
</dbReference>
<evidence type="ECO:0000256" key="2">
    <source>
        <dbReference type="SAM" id="MobiDB-lite"/>
    </source>
</evidence>
<keyword evidence="3" id="KW-1133">Transmembrane helix</keyword>
<keyword evidence="3" id="KW-0472">Membrane</keyword>
<dbReference type="Pfam" id="PF00536">
    <property type="entry name" value="SAM_1"/>
    <property type="match status" value="1"/>
</dbReference>
<dbReference type="PANTHER" id="PTHR24184:SF11">
    <property type="entry name" value="ANKYRIN REPEAT AND SOCS BOX CONTAINING 3"/>
    <property type="match status" value="1"/>
</dbReference>
<feature type="repeat" description="ANK" evidence="1">
    <location>
        <begin position="238"/>
        <end position="270"/>
    </location>
</feature>
<dbReference type="PANTHER" id="PTHR24184">
    <property type="entry name" value="SI:CH211-189E2.2"/>
    <property type="match status" value="1"/>
</dbReference>
<keyword evidence="1" id="KW-0040">ANK repeat</keyword>
<dbReference type="SMART" id="SM00248">
    <property type="entry name" value="ANK"/>
    <property type="match status" value="5"/>
</dbReference>
<evidence type="ECO:0000313" key="5">
    <source>
        <dbReference type="Proteomes" id="UP000095280"/>
    </source>
</evidence>
<protein>
    <submittedName>
        <fullName evidence="6">SAM domain-containing protein</fullName>
    </submittedName>
</protein>
<dbReference type="Pfam" id="PF12796">
    <property type="entry name" value="Ank_2"/>
    <property type="match status" value="2"/>
</dbReference>
<evidence type="ECO:0000313" key="6">
    <source>
        <dbReference type="WBParaSite" id="maker-uti_cns_0010329-snap-gene-0.3-mRNA-1"/>
    </source>
</evidence>
<dbReference type="AlphaFoldDB" id="A0A1I8I6P6"/>
<feature type="domain" description="SAM" evidence="4">
    <location>
        <begin position="329"/>
        <end position="392"/>
    </location>
</feature>
<keyword evidence="3" id="KW-0812">Transmembrane</keyword>
<organism evidence="5 6">
    <name type="scientific">Macrostomum lignano</name>
    <dbReference type="NCBI Taxonomy" id="282301"/>
    <lineage>
        <taxon>Eukaryota</taxon>
        <taxon>Metazoa</taxon>
        <taxon>Spiralia</taxon>
        <taxon>Lophotrochozoa</taxon>
        <taxon>Platyhelminthes</taxon>
        <taxon>Rhabditophora</taxon>
        <taxon>Macrostomorpha</taxon>
        <taxon>Macrostomida</taxon>
        <taxon>Macrostomidae</taxon>
        <taxon>Macrostomum</taxon>
    </lineage>
</organism>
<dbReference type="SUPFAM" id="SSF47769">
    <property type="entry name" value="SAM/Pointed domain"/>
    <property type="match status" value="1"/>
</dbReference>
<dbReference type="InterPro" id="IPR002110">
    <property type="entry name" value="Ankyrin_rpt"/>
</dbReference>
<evidence type="ECO:0000256" key="3">
    <source>
        <dbReference type="SAM" id="Phobius"/>
    </source>
</evidence>
<feature type="transmembrane region" description="Helical" evidence="3">
    <location>
        <begin position="544"/>
        <end position="568"/>
    </location>
</feature>
<dbReference type="PROSITE" id="PS50297">
    <property type="entry name" value="ANK_REP_REGION"/>
    <property type="match status" value="3"/>
</dbReference>
<reference evidence="6" key="1">
    <citation type="submission" date="2016-11" db="UniProtKB">
        <authorList>
            <consortium name="WormBaseParasite"/>
        </authorList>
    </citation>
    <scope>IDENTIFICATION</scope>
</reference>
<feature type="repeat" description="ANK" evidence="1">
    <location>
        <begin position="203"/>
        <end position="235"/>
    </location>
</feature>
<sequence length="571" mass="60179">MQSRGNFLIDGECYDDDDDDYDDEDDYDDDDDDAIIDPSAGVEAGQRRRLQQRFRASLPHPGEATAAAAMTVGSSGWGQRQPQQRSSLAQLQLQEAISSRQLGQKLDELLDRLASTADFDINAPLKNGWTPLMLAAERCNIEMVAALIDKGARADRVSADGTTSLMAACGSGSRHSDESAVLEMIQLLMDCGAKETINTVSARQGTALHLAARFNYPRVVARLLADGAGVDTLSAGSDGRTPLMEAAARGNLRSVEALLSGGAKPDRRDRRGHTAAELAANAGYPRVARLIDSPVGELTVSLAGDGDGEGCIGEVAPSVGSTSADDESAKLDDLSSFFYGIGYPEVANQFRAHCLTFVDLLTTTDSALEKIGVRQVGVRRRILEAVRQLHRRPWRDSSMPQLATGRPPAAADYLAILANLHRHLEFMNATLKYLTDHAEAAAADAAADAAAAKASVASAGQPSAAAAATAAVEAASSGGPADGLRNQRVLARARNSCRLAAGECRRLLGRLETGLAALQRLQPVERPDRLPAIGEAGSNKSVKWNFAAIGVGAAVCAAATVAGFLVAAKRR</sequence>
<name>A0A1I8I6P6_9PLAT</name>
<dbReference type="SUPFAM" id="SSF48403">
    <property type="entry name" value="Ankyrin repeat"/>
    <property type="match status" value="1"/>
</dbReference>
<dbReference type="Gene3D" id="1.25.40.20">
    <property type="entry name" value="Ankyrin repeat-containing domain"/>
    <property type="match status" value="1"/>
</dbReference>
<dbReference type="PROSITE" id="PS50105">
    <property type="entry name" value="SAM_DOMAIN"/>
    <property type="match status" value="1"/>
</dbReference>
<dbReference type="Gene3D" id="1.10.150.50">
    <property type="entry name" value="Transcription Factor, Ets-1"/>
    <property type="match status" value="1"/>
</dbReference>